<accession>E1IGE1</accession>
<sequence>MSTNSHDFHAVIAACLGHPDRQEVLELLHDVLVKAQPCDRTRINRLQQKITQLLGRDGDKIDLIYGGATKIKGYVFEADRLPEIRGASALLDFVGIDEVKRIIGEDRVIYAGGGSFLAFAPAGEGQKLATQIECRFTELTQTAQSVVVVQTFRLIELRFGRVVFNAQGQVAWWLEEFQKAWRDKDLRPELEQYYYEVAEKTPGARFYNRKTFGELITLLTTMYHRRRDERAAHGETRAMPIIERLPHAIRCASSDHRPAIIEANAYGERPMLSEASVRKLAVGLKVKRDQGGKAEHLAGQITWEIPEIISWEMKWKTYLREEGQATPYAQHAHALTAQPAFDIQQIGAAGNGFIGLIYADGNNVGRALAQLKTPQEYAEFSGDLECAARKAVFTGLAQHLLPKQVRDDMNGQEIFIDPFEILSIGGDDLILIVPGTHALDIALTIGKEFERALGDDKQPHRRETRYTPATDFDTYKPKIGLSAGIVIAKADAPIFFLRQLAEELLGSAKNKVRFLPEAGGAVDFMVMKSITMVTDKIKGFRAMALEGTQCNLTARPYLWPELAGLLATLRGLIAARVPRSQLYRLRMVLEAARDQGHWASTMEYLYTRTRQGKDQHAALYTHIEQNWHGAALSPPWMAIDTKRETIWADLVEIYDMVKFMQEAPHATT</sequence>
<gene>
    <name evidence="4" type="ORF">OSCT_2392</name>
</gene>
<evidence type="ECO:0000259" key="3">
    <source>
        <dbReference type="Pfam" id="PF22335"/>
    </source>
</evidence>
<keyword evidence="4" id="KW-0378">Hydrolase</keyword>
<dbReference type="GO" id="GO:0051607">
    <property type="term" value="P:defense response to virus"/>
    <property type="evidence" value="ECO:0007669"/>
    <property type="project" value="UniProtKB-KW"/>
</dbReference>
<organism evidence="4 5">
    <name type="scientific">Oscillochloris trichoides DG-6</name>
    <dbReference type="NCBI Taxonomy" id="765420"/>
    <lineage>
        <taxon>Bacteria</taxon>
        <taxon>Bacillati</taxon>
        <taxon>Chloroflexota</taxon>
        <taxon>Chloroflexia</taxon>
        <taxon>Chloroflexales</taxon>
        <taxon>Chloroflexineae</taxon>
        <taxon>Oscillochloridaceae</taxon>
        <taxon>Oscillochloris</taxon>
    </lineage>
</organism>
<keyword evidence="5" id="KW-1185">Reference proteome</keyword>
<reference evidence="4 5" key="1">
    <citation type="journal article" date="2011" name="J. Bacteriol.">
        <title>Draft genome sequence of the anoxygenic filamentous phototrophic bacterium Oscillochloris trichoides subsp. DG-6.</title>
        <authorList>
            <person name="Kuznetsov B.B."/>
            <person name="Ivanovsky R.N."/>
            <person name="Keppen O.I."/>
            <person name="Sukhacheva M.V."/>
            <person name="Bumazhkin B.K."/>
            <person name="Patutina E.O."/>
            <person name="Beletsky A.V."/>
            <person name="Mardanov A.V."/>
            <person name="Baslerov R.V."/>
            <person name="Panteleeva A.N."/>
            <person name="Kolganova T.V."/>
            <person name="Ravin N.V."/>
            <person name="Skryabin K.G."/>
        </authorList>
    </citation>
    <scope>NUCLEOTIDE SEQUENCE [LARGE SCALE GENOMIC DNA]</scope>
    <source>
        <strain evidence="4 5">DG-6</strain>
    </source>
</reference>
<dbReference type="Pfam" id="PF22335">
    <property type="entry name" value="Cas10-Cmr2_palm2"/>
    <property type="match status" value="1"/>
</dbReference>
<dbReference type="InterPro" id="IPR043128">
    <property type="entry name" value="Rev_trsase/Diguanyl_cyclase"/>
</dbReference>
<dbReference type="EMBL" id="ADVR01000106">
    <property type="protein sequence ID" value="EFO79707.1"/>
    <property type="molecule type" value="Genomic_DNA"/>
</dbReference>
<feature type="domain" description="Cas10/Cmr2 second palm" evidence="3">
    <location>
        <begin position="354"/>
        <end position="511"/>
    </location>
</feature>
<evidence type="ECO:0000256" key="2">
    <source>
        <dbReference type="ARBA" id="ARBA00023118"/>
    </source>
</evidence>
<dbReference type="HOGENOM" id="CLU_364406_0_0_0"/>
<keyword evidence="1" id="KW-0547">Nucleotide-binding</keyword>
<proteinExistence type="predicted"/>
<dbReference type="GO" id="GO:0000166">
    <property type="term" value="F:nucleotide binding"/>
    <property type="evidence" value="ECO:0007669"/>
    <property type="project" value="UniProtKB-KW"/>
</dbReference>
<dbReference type="Gene3D" id="3.30.70.270">
    <property type="match status" value="1"/>
</dbReference>
<dbReference type="eggNOG" id="COG1353">
    <property type="taxonomic scope" value="Bacteria"/>
</dbReference>
<dbReference type="AlphaFoldDB" id="E1IGE1"/>
<comment type="caution">
    <text evidence="4">The sequence shown here is derived from an EMBL/GenBank/DDBJ whole genome shotgun (WGS) entry which is preliminary data.</text>
</comment>
<name>E1IGE1_9CHLR</name>
<evidence type="ECO:0000313" key="5">
    <source>
        <dbReference type="Proteomes" id="UP000054010"/>
    </source>
</evidence>
<dbReference type="STRING" id="765420.OSCT_2392"/>
<evidence type="ECO:0000313" key="4">
    <source>
        <dbReference type="EMBL" id="EFO79707.1"/>
    </source>
</evidence>
<evidence type="ECO:0000256" key="1">
    <source>
        <dbReference type="ARBA" id="ARBA00022741"/>
    </source>
</evidence>
<dbReference type="InterPro" id="IPR054767">
    <property type="entry name" value="Cas10-Cmr2_palm2"/>
</dbReference>
<dbReference type="GO" id="GO:0016787">
    <property type="term" value="F:hydrolase activity"/>
    <property type="evidence" value="ECO:0007669"/>
    <property type="project" value="UniProtKB-KW"/>
</dbReference>
<dbReference type="OrthoDB" id="138596at2"/>
<protein>
    <submittedName>
        <fullName evidence="4">Hydrolase</fullName>
    </submittedName>
</protein>
<dbReference type="Proteomes" id="UP000054010">
    <property type="component" value="Unassembled WGS sequence"/>
</dbReference>
<keyword evidence="2" id="KW-0051">Antiviral defense</keyword>